<feature type="compositionally biased region" description="Polar residues" evidence="2">
    <location>
        <begin position="222"/>
        <end position="233"/>
    </location>
</feature>
<comment type="similarity">
    <text evidence="1">Belongs to the tymoviridae protein p69 family.</text>
</comment>
<protein>
    <submittedName>
        <fullName evidence="3">Putative movement protein</fullName>
    </submittedName>
</protein>
<keyword evidence="4" id="KW-1185">Reference proteome</keyword>
<dbReference type="Proteomes" id="UP000207758">
    <property type="component" value="Segment"/>
</dbReference>
<reference evidence="3 4" key="1">
    <citation type="journal article" date="2005" name="Arch. Virol.">
        <title>Molecular characterization of isolates of anagyris vein yellowing virus, plantago mottle virus and scrophularia mottle virus -- comparison of various approaches for tymovirus classification.</title>
        <authorList>
            <person name="Koenig R."/>
            <person name="Pleij C.W."/>
            <person name="Lesemann D.E."/>
            <person name="Loss S."/>
            <person name="Vetten H.J."/>
        </authorList>
    </citation>
    <scope>NUCLEOTIDE SEQUENCE [LARGE SCALE GENOMIC DNA]</scope>
</reference>
<evidence type="ECO:0000256" key="1">
    <source>
        <dbReference type="ARBA" id="ARBA00008523"/>
    </source>
</evidence>
<dbReference type="OrthoDB" id="19527at10239"/>
<sequence>MSNGFSISPRRPIIIHTQGRRFEPRPQSLCPSSSGLTSAVSLDSAERTPSISHCHRHSCLRLWDHSTSPCCSQSDRDSSSLSPLESSCVDSIFSHVHETIKVSQTCETQSELRRAHQFSSHRCRQRSLSRNLHISALPADCVHARRADVLPSFSDPGSVHSMPEPPTPPLQPCRSPREFLHRSLLLSNCLHLLHFRQFPSLRAREPSCGQLQSASFRHSMAQDLQHQFSSSEPFRNHAGLLGPMPFDPHTKGSPNHALQRSAHGILHHSSLPRPPRSHVSSPAPPPSFSPNGGVRRSVHLHKSRQNPSGLGPRRIRPHALKQAPVRLGHLSSLGQSSYLRSPQLLDSTPSRIRLLPVSGPEAQSILGPAPSPLRHQGPSILGPAPFLGFPSASQAPNSNAEISHFIPPALPKEASCIQFGSLPSSLAEASRISLHRAVSPSPSAAPLSTSILGPMPRSRGNLFFGSSTETPASSPKAPSAVDQFAVSSSFRHAQVLEPAVSAVSARWVQCSSSSLGLQSFVEIGSIPVPLPRILPAIRVPNSATRRIRPHGSSPISRSASPPSRSSHFSFDSPTSSISYASAESFSHSGASSSAESNSGSRRSSPRTPGSFVFSLSRIDPGFYLDQA</sequence>
<evidence type="ECO:0000313" key="4">
    <source>
        <dbReference type="Proteomes" id="UP000207758"/>
    </source>
</evidence>
<dbReference type="RefSeq" id="YP_002308444.1">
    <property type="nucleotide sequence ID" value="NC_011539.1"/>
</dbReference>
<proteinExistence type="inferred from homology"/>
<feature type="region of interest" description="Disordered" evidence="2">
    <location>
        <begin position="587"/>
        <end position="627"/>
    </location>
</feature>
<accession>Q3BD97</accession>
<evidence type="ECO:0000256" key="2">
    <source>
        <dbReference type="SAM" id="MobiDB-lite"/>
    </source>
</evidence>
<dbReference type="KEGG" id="vg:7042947"/>
<name>Q3BD97_9VIRU</name>
<feature type="compositionally biased region" description="Low complexity" evidence="2">
    <location>
        <begin position="587"/>
        <end position="602"/>
    </location>
</feature>
<dbReference type="EMBL" id="AY751779">
    <property type="protein sequence ID" value="AAW88525.1"/>
    <property type="molecule type" value="Genomic_RNA"/>
</dbReference>
<evidence type="ECO:0000313" key="3">
    <source>
        <dbReference type="EMBL" id="AAW88525.1"/>
    </source>
</evidence>
<feature type="compositionally biased region" description="Low complexity" evidence="2">
    <location>
        <begin position="550"/>
        <end position="569"/>
    </location>
</feature>
<feature type="region of interest" description="Disordered" evidence="2">
    <location>
        <begin position="363"/>
        <end position="385"/>
    </location>
</feature>
<feature type="region of interest" description="Disordered" evidence="2">
    <location>
        <begin position="222"/>
        <end position="295"/>
    </location>
</feature>
<dbReference type="GeneID" id="7042947"/>
<feature type="region of interest" description="Disordered" evidence="2">
    <location>
        <begin position="544"/>
        <end position="569"/>
    </location>
</feature>
<organism evidence="3 4">
    <name type="scientific">Plantago mottle virus</name>
    <dbReference type="NCBI Taxonomy" id="312274"/>
    <lineage>
        <taxon>Viruses</taxon>
        <taxon>Riboviria</taxon>
        <taxon>Orthornavirae</taxon>
        <taxon>Kitrinoviricota</taxon>
        <taxon>Alsuviricetes</taxon>
        <taxon>Tymovirales</taxon>
        <taxon>Tymoviridae</taxon>
        <taxon>Tymovirus</taxon>
        <taxon>Tymovirus plantagonis</taxon>
    </lineage>
</organism>
<dbReference type="InterPro" id="IPR004935">
    <property type="entry name" value="45/70kDa_tymovirus"/>
</dbReference>
<dbReference type="Pfam" id="PF03251">
    <property type="entry name" value="Tymo_45kd_70kd"/>
    <property type="match status" value="1"/>
</dbReference>